<comment type="function">
    <text evidence="7">Possible subunit of a heme lyase.</text>
</comment>
<evidence type="ECO:0000259" key="9">
    <source>
        <dbReference type="Pfam" id="PF03918"/>
    </source>
</evidence>
<keyword evidence="7" id="KW-0472">Membrane</keyword>
<dbReference type="EMBL" id="MPZV01000002">
    <property type="protein sequence ID" value="OOY24301.1"/>
    <property type="molecule type" value="Genomic_DNA"/>
</dbReference>
<dbReference type="InterPro" id="IPR051263">
    <property type="entry name" value="C-type_cytochrome_biogenesis"/>
</dbReference>
<keyword evidence="3 7" id="KW-0479">Metal-binding</keyword>
<feature type="chain" id="PRO_5045012320" description="Cytochrome c-type biogenesis protein" evidence="7">
    <location>
        <begin position="25"/>
        <end position="158"/>
    </location>
</feature>
<evidence type="ECO:0000256" key="8">
    <source>
        <dbReference type="SAM" id="MobiDB-lite"/>
    </source>
</evidence>
<gene>
    <name evidence="10" type="ORF">BMI91_09605</name>
</gene>
<name>A0ABX3MY74_9RHOB</name>
<feature type="compositionally biased region" description="Basic and acidic residues" evidence="8">
    <location>
        <begin position="147"/>
        <end position="158"/>
    </location>
</feature>
<dbReference type="PANTHER" id="PTHR47870:SF1">
    <property type="entry name" value="CYTOCHROME C-TYPE BIOGENESIS PROTEIN CCMH"/>
    <property type="match status" value="1"/>
</dbReference>
<dbReference type="RefSeq" id="WP_078604793.1">
    <property type="nucleotide sequence ID" value="NZ_MPZV01000002.1"/>
</dbReference>
<dbReference type="Pfam" id="PF03918">
    <property type="entry name" value="CcmH"/>
    <property type="match status" value="1"/>
</dbReference>
<evidence type="ECO:0000256" key="2">
    <source>
        <dbReference type="ARBA" id="ARBA00022617"/>
    </source>
</evidence>
<comment type="similarity">
    <text evidence="1 7">Belongs to the CcmH/CycL/Ccl2/NrfF family.</text>
</comment>
<feature type="region of interest" description="Disordered" evidence="8">
    <location>
        <begin position="137"/>
        <end position="158"/>
    </location>
</feature>
<comment type="caution">
    <text evidence="10">The sequence shown here is derived from an EMBL/GenBank/DDBJ whole genome shotgun (WGS) entry which is preliminary data.</text>
</comment>
<dbReference type="CDD" id="cd16378">
    <property type="entry name" value="CcmH_N"/>
    <property type="match status" value="1"/>
</dbReference>
<evidence type="ECO:0000313" key="11">
    <source>
        <dbReference type="Proteomes" id="UP000190787"/>
    </source>
</evidence>
<accession>A0ABX3MY74</accession>
<evidence type="ECO:0000256" key="6">
    <source>
        <dbReference type="ARBA" id="ARBA00023004"/>
    </source>
</evidence>
<dbReference type="Proteomes" id="UP000190787">
    <property type="component" value="Unassembled WGS sequence"/>
</dbReference>
<keyword evidence="2 7" id="KW-0349">Heme</keyword>
<dbReference type="Gene3D" id="1.10.8.640">
    <property type="entry name" value="Cytochrome C biogenesis protein"/>
    <property type="match status" value="1"/>
</dbReference>
<dbReference type="InterPro" id="IPR038297">
    <property type="entry name" value="CcmH/CycL/NrfF/Ccl2_sf"/>
</dbReference>
<reference evidence="10 11" key="1">
    <citation type="submission" date="2016-11" db="EMBL/GenBank/DDBJ databases">
        <title>A multilocus sequence analysis scheme for characterization of bacteria in the genus Thioclava.</title>
        <authorList>
            <person name="Liu Y."/>
            <person name="Shao Z."/>
        </authorList>
    </citation>
    <scope>NUCLEOTIDE SEQUENCE [LARGE SCALE GENOMIC DNA]</scope>
    <source>
        <strain evidence="10 11">TAW-CT134</strain>
    </source>
</reference>
<dbReference type="PANTHER" id="PTHR47870">
    <property type="entry name" value="CYTOCHROME C-TYPE BIOGENESIS PROTEIN CCMH"/>
    <property type="match status" value="1"/>
</dbReference>
<proteinExistence type="inferred from homology"/>
<organism evidence="10 11">
    <name type="scientific">Thioclava sediminum</name>
    <dbReference type="NCBI Taxonomy" id="1915319"/>
    <lineage>
        <taxon>Bacteria</taxon>
        <taxon>Pseudomonadati</taxon>
        <taxon>Pseudomonadota</taxon>
        <taxon>Alphaproteobacteria</taxon>
        <taxon>Rhodobacterales</taxon>
        <taxon>Paracoccaceae</taxon>
        <taxon>Thioclava</taxon>
    </lineage>
</organism>
<protein>
    <recommendedName>
        <fullName evidence="7">Cytochrome c-type biogenesis protein</fullName>
    </recommendedName>
</protein>
<evidence type="ECO:0000313" key="10">
    <source>
        <dbReference type="EMBL" id="OOY24301.1"/>
    </source>
</evidence>
<sequence>MLRKTFFALALMLSALLSIGPALAVQPDEILKDPALEARAREISKVLRCPVCQGENIDDSNAEVSRDLRLLVRERLQAGDTNSQVIDYITARYGEYVLFEPEKRGANLLLWYLGPGALIVALIGGFFYVRSRRAASEGPAQPDLSEDERKRLNELMGE</sequence>
<evidence type="ECO:0000256" key="4">
    <source>
        <dbReference type="ARBA" id="ARBA00022729"/>
    </source>
</evidence>
<keyword evidence="11" id="KW-1185">Reference proteome</keyword>
<evidence type="ECO:0000256" key="3">
    <source>
        <dbReference type="ARBA" id="ARBA00022723"/>
    </source>
</evidence>
<dbReference type="InterPro" id="IPR005616">
    <property type="entry name" value="CcmH/CycL/Ccl2/NrfF_N"/>
</dbReference>
<evidence type="ECO:0000256" key="1">
    <source>
        <dbReference type="ARBA" id="ARBA00010342"/>
    </source>
</evidence>
<keyword evidence="6 7" id="KW-0408">Iron</keyword>
<keyword evidence="7" id="KW-0812">Transmembrane</keyword>
<evidence type="ECO:0000256" key="7">
    <source>
        <dbReference type="RuleBase" id="RU364112"/>
    </source>
</evidence>
<keyword evidence="4 7" id="KW-0732">Signal</keyword>
<feature type="transmembrane region" description="Helical" evidence="7">
    <location>
        <begin position="109"/>
        <end position="129"/>
    </location>
</feature>
<keyword evidence="5" id="KW-0201">Cytochrome c-type biogenesis</keyword>
<keyword evidence="7" id="KW-1133">Transmembrane helix</keyword>
<feature type="domain" description="CcmH/CycL/Ccl2/NrfF N-terminal" evidence="9">
    <location>
        <begin position="14"/>
        <end position="156"/>
    </location>
</feature>
<evidence type="ECO:0000256" key="5">
    <source>
        <dbReference type="ARBA" id="ARBA00022748"/>
    </source>
</evidence>
<feature type="signal peptide" evidence="7">
    <location>
        <begin position="1"/>
        <end position="24"/>
    </location>
</feature>